<sequence>MARAGSYVAEAGSGVVSGIYDLANPTAALEAVVAPYGGRAACRAWAA</sequence>
<gene>
    <name evidence="1" type="ORF">APY04_2660</name>
</gene>
<evidence type="ECO:0000313" key="2">
    <source>
        <dbReference type="Proteomes" id="UP000059074"/>
    </source>
</evidence>
<accession>A0A109BBM7</accession>
<dbReference type="STRING" id="121290.APY04_2660"/>
<dbReference type="Proteomes" id="UP000059074">
    <property type="component" value="Unassembled WGS sequence"/>
</dbReference>
<comment type="caution">
    <text evidence="1">The sequence shown here is derived from an EMBL/GenBank/DDBJ whole genome shotgun (WGS) entry which is preliminary data.</text>
</comment>
<evidence type="ECO:0000313" key="1">
    <source>
        <dbReference type="EMBL" id="KWT65813.1"/>
    </source>
</evidence>
<dbReference type="EMBL" id="LMTR01000075">
    <property type="protein sequence ID" value="KWT65813.1"/>
    <property type="molecule type" value="Genomic_DNA"/>
</dbReference>
<dbReference type="RefSeq" id="WP_157066792.1">
    <property type="nucleotide sequence ID" value="NZ_LMTR01000075.1"/>
</dbReference>
<reference evidence="1 2" key="1">
    <citation type="submission" date="2015-10" db="EMBL/GenBank/DDBJ databases">
        <title>Transcriptomic analysis of a linuron degrading triple-species bacterial consortium.</title>
        <authorList>
            <person name="Albers P."/>
        </authorList>
    </citation>
    <scope>NUCLEOTIDE SEQUENCE [LARGE SCALE GENOMIC DNA]</scope>
    <source>
        <strain evidence="1 2">WDL6</strain>
    </source>
</reference>
<organism evidence="1 2">
    <name type="scientific">Hyphomicrobium sulfonivorans</name>
    <dbReference type="NCBI Taxonomy" id="121290"/>
    <lineage>
        <taxon>Bacteria</taxon>
        <taxon>Pseudomonadati</taxon>
        <taxon>Pseudomonadota</taxon>
        <taxon>Alphaproteobacteria</taxon>
        <taxon>Hyphomicrobiales</taxon>
        <taxon>Hyphomicrobiaceae</taxon>
        <taxon>Hyphomicrobium</taxon>
    </lineage>
</organism>
<keyword evidence="2" id="KW-1185">Reference proteome</keyword>
<protein>
    <submittedName>
        <fullName evidence="1">Uncharacterized protein</fullName>
    </submittedName>
</protein>
<name>A0A109BBM7_HYPSL</name>
<proteinExistence type="predicted"/>
<dbReference type="AlphaFoldDB" id="A0A109BBM7"/>